<feature type="non-terminal residue" evidence="1">
    <location>
        <position position="1"/>
    </location>
</feature>
<dbReference type="AlphaFoldDB" id="X1Q9I6"/>
<gene>
    <name evidence="1" type="ORF">S06H3_46311</name>
</gene>
<proteinExistence type="predicted"/>
<organism evidence="1">
    <name type="scientific">marine sediment metagenome</name>
    <dbReference type="NCBI Taxonomy" id="412755"/>
    <lineage>
        <taxon>unclassified sequences</taxon>
        <taxon>metagenomes</taxon>
        <taxon>ecological metagenomes</taxon>
    </lineage>
</organism>
<evidence type="ECO:0000313" key="1">
    <source>
        <dbReference type="EMBL" id="GAI39939.1"/>
    </source>
</evidence>
<protein>
    <submittedName>
        <fullName evidence="1">Uncharacterized protein</fullName>
    </submittedName>
</protein>
<accession>X1Q9I6</accession>
<comment type="caution">
    <text evidence="1">The sequence shown here is derived from an EMBL/GenBank/DDBJ whole genome shotgun (WGS) entry which is preliminary data.</text>
</comment>
<name>X1Q9I6_9ZZZZ</name>
<sequence>QTGTSGLIVKGIVYNEDNSSAVIGVQIVHEGDKVSGVTIIKINEKSVDFEMNGKRWTQKVQR</sequence>
<dbReference type="EMBL" id="BARV01028999">
    <property type="protein sequence ID" value="GAI39939.1"/>
    <property type="molecule type" value="Genomic_DNA"/>
</dbReference>
<reference evidence="1" key="1">
    <citation type="journal article" date="2014" name="Front. Microbiol.">
        <title>High frequency of phylogenetically diverse reductive dehalogenase-homologous genes in deep subseafloor sedimentary metagenomes.</title>
        <authorList>
            <person name="Kawai M."/>
            <person name="Futagami T."/>
            <person name="Toyoda A."/>
            <person name="Takaki Y."/>
            <person name="Nishi S."/>
            <person name="Hori S."/>
            <person name="Arai W."/>
            <person name="Tsubouchi T."/>
            <person name="Morono Y."/>
            <person name="Uchiyama I."/>
            <person name="Ito T."/>
            <person name="Fujiyama A."/>
            <person name="Inagaki F."/>
            <person name="Takami H."/>
        </authorList>
    </citation>
    <scope>NUCLEOTIDE SEQUENCE</scope>
    <source>
        <strain evidence="1">Expedition CK06-06</strain>
    </source>
</reference>